<dbReference type="InterPro" id="IPR024537">
    <property type="entry name" value="DUF3322"/>
</dbReference>
<evidence type="ECO:0000259" key="1">
    <source>
        <dbReference type="Pfam" id="PF09983"/>
    </source>
</evidence>
<reference evidence="4" key="1">
    <citation type="submission" date="2013-08" db="EMBL/GenBank/DDBJ databases">
        <title>Intrasporangium oryzae NRRL B-24470.</title>
        <authorList>
            <person name="Liu H."/>
            <person name="Wang G."/>
        </authorList>
    </citation>
    <scope>NUCLEOTIDE SEQUENCE [LARGE SCALE GENOMIC DNA]</scope>
    <source>
        <strain evidence="4">Q5-1</strain>
    </source>
</reference>
<dbReference type="Pfam" id="PF11795">
    <property type="entry name" value="DUF3322"/>
    <property type="match status" value="1"/>
</dbReference>
<proteinExistence type="predicted"/>
<sequence>MTRQPWSTVDDIRSALQRQWDKGELLRVAAQGAWEPVRVPLRAPSARELAAAFGPVQDWAGALHRAADGGRQPAFGLEVRPVGGRLVGANVVPSAAWFDEPEQVWRLLRVADQVATFQRVLRLGAEAHPALADWVVAHPLRALSHAAVWPKVVATVLWLRATVGTAAYLRQIDVPGVDTKFIEGHRGLLAELLDAVAPGVADETRSPGKDFARRYGFRDKPAMTRLRSLDGTSLFGGLTDVSVRVEELAATTVSARHILVVENEVTFLALPALPGVVAFFGSGFDVLRLGRLPWLLDRDVLYWGDLDTDGFVILDRLRSQLPAVRSVLMDLETLTMHSSQWTTDPKPSRLSLARLTPGEAAVYRTLRDNELGTSVRLEQERVNYAHVASALEQAL</sequence>
<name>W9GJK1_9MICO</name>
<evidence type="ECO:0008006" key="5">
    <source>
        <dbReference type="Google" id="ProtNLM"/>
    </source>
</evidence>
<evidence type="ECO:0000259" key="2">
    <source>
        <dbReference type="Pfam" id="PF11795"/>
    </source>
</evidence>
<evidence type="ECO:0000313" key="4">
    <source>
        <dbReference type="Proteomes" id="UP000019494"/>
    </source>
</evidence>
<dbReference type="AlphaFoldDB" id="W9GJK1"/>
<accession>W9GJK1</accession>
<dbReference type="InterPro" id="IPR024534">
    <property type="entry name" value="JetD_C"/>
</dbReference>
<keyword evidence="4" id="KW-1185">Reference proteome</keyword>
<evidence type="ECO:0000313" key="3">
    <source>
        <dbReference type="EMBL" id="EWT05332.1"/>
    </source>
</evidence>
<feature type="domain" description="Wadjet protein JetD C-terminal" evidence="1">
    <location>
        <begin position="216"/>
        <end position="390"/>
    </location>
</feature>
<dbReference type="EMBL" id="AWQS01000122">
    <property type="protein sequence ID" value="EWT05332.1"/>
    <property type="molecule type" value="Genomic_DNA"/>
</dbReference>
<dbReference type="PATRIC" id="fig|584657.3.peg.2779"/>
<protein>
    <recommendedName>
        <fullName evidence="5">DUF3322 and DUF2220 domain-containing protein</fullName>
    </recommendedName>
</protein>
<feature type="domain" description="DUF3322" evidence="2">
    <location>
        <begin position="10"/>
        <end position="194"/>
    </location>
</feature>
<dbReference type="InterPro" id="IPR014544">
    <property type="entry name" value="UCP028408"/>
</dbReference>
<dbReference type="Pfam" id="PF09983">
    <property type="entry name" value="JetD_C"/>
    <property type="match status" value="1"/>
</dbReference>
<organism evidence="3 4">
    <name type="scientific">Intrasporangium chromatireducens Q5-1</name>
    <dbReference type="NCBI Taxonomy" id="584657"/>
    <lineage>
        <taxon>Bacteria</taxon>
        <taxon>Bacillati</taxon>
        <taxon>Actinomycetota</taxon>
        <taxon>Actinomycetes</taxon>
        <taxon>Micrococcales</taxon>
        <taxon>Intrasporangiaceae</taxon>
        <taxon>Intrasporangium</taxon>
    </lineage>
</organism>
<dbReference type="PIRSF" id="PIRSF028408">
    <property type="entry name" value="UCP028408"/>
    <property type="match status" value="1"/>
</dbReference>
<gene>
    <name evidence="3" type="ORF">N864_05320</name>
</gene>
<comment type="caution">
    <text evidence="3">The sequence shown here is derived from an EMBL/GenBank/DDBJ whole genome shotgun (WGS) entry which is preliminary data.</text>
</comment>
<dbReference type="Proteomes" id="UP000019494">
    <property type="component" value="Unassembled WGS sequence"/>
</dbReference>